<name>A0AAE7BXS1_9GAMM</name>
<dbReference type="Proteomes" id="UP000503505">
    <property type="component" value="Chromosome"/>
</dbReference>
<protein>
    <submittedName>
        <fullName evidence="1">DUF4262 domain-containing protein</fullName>
    </submittedName>
</protein>
<sequence length="259" mass="30648">MKHTEDHHCPDRNELLNQTRINIRQYGVQIISITHTDYSPPFSYSIGLYERFQHPEIICFGLTAKLSQTILNHVTEVVQKGQRIQLSNTYPNVFFKESRCKFLKVDRRNIGDYFGIAQSYYQDEAFPALQLVWTDRNDKFPWEDGFEEVFEFDQPLLDRNAEFKFREPRNLGIYTTRQWLELEQSIVTVLHERDGDWQFLTAEPLAEEDYILVGLEHILQRDPTLNEVFDLQYGQAADRKFIGDEWMITELEDNDQLAG</sequence>
<evidence type="ECO:0000313" key="2">
    <source>
        <dbReference type="Proteomes" id="UP000503505"/>
    </source>
</evidence>
<dbReference type="RefSeq" id="WP_163171582.1">
    <property type="nucleotide sequence ID" value="NZ_CP044463.1"/>
</dbReference>
<reference evidence="1 2" key="1">
    <citation type="submission" date="2019-09" db="EMBL/GenBank/DDBJ databases">
        <title>Non-baumannii Acinetobacter spp. carrying blaNDM-1 isolated in China.</title>
        <authorList>
            <person name="Cui C."/>
            <person name="Chen C."/>
            <person name="Sun J."/>
            <person name="Liu Y."/>
        </authorList>
    </citation>
    <scope>NUCLEOTIDE SEQUENCE [LARGE SCALE GENOMIC DNA]</scope>
    <source>
        <strain evidence="1 2">HZE23-1</strain>
    </source>
</reference>
<accession>A0AAE7BXS1</accession>
<dbReference type="AlphaFoldDB" id="A0AAE7BXS1"/>
<organism evidence="1 2">
    <name type="scientific">Acinetobacter schindleri</name>
    <dbReference type="NCBI Taxonomy" id="108981"/>
    <lineage>
        <taxon>Bacteria</taxon>
        <taxon>Pseudomonadati</taxon>
        <taxon>Pseudomonadota</taxon>
        <taxon>Gammaproteobacteria</taxon>
        <taxon>Moraxellales</taxon>
        <taxon>Moraxellaceae</taxon>
        <taxon>Acinetobacter</taxon>
    </lineage>
</organism>
<dbReference type="EMBL" id="CP044463">
    <property type="protein sequence ID" value="QIC67659.1"/>
    <property type="molecule type" value="Genomic_DNA"/>
</dbReference>
<gene>
    <name evidence="1" type="ORF">FSC10_09880</name>
</gene>
<dbReference type="InterPro" id="IPR025358">
    <property type="entry name" value="DUF4262"/>
</dbReference>
<evidence type="ECO:0000313" key="1">
    <source>
        <dbReference type="EMBL" id="QIC67659.1"/>
    </source>
</evidence>
<proteinExistence type="predicted"/>
<dbReference type="Pfam" id="PF14081">
    <property type="entry name" value="DUF4262"/>
    <property type="match status" value="1"/>
</dbReference>